<accession>A0A1S8CF96</accession>
<dbReference type="Gene3D" id="3.40.50.300">
    <property type="entry name" value="P-loop containing nucleotide triphosphate hydrolases"/>
    <property type="match status" value="1"/>
</dbReference>
<evidence type="ECO:0000313" key="3">
    <source>
        <dbReference type="Proteomes" id="UP000216021"/>
    </source>
</evidence>
<dbReference type="AlphaFoldDB" id="A0A1S8CF96"/>
<dbReference type="InterPro" id="IPR052754">
    <property type="entry name" value="NTPase_KAP_P-loop"/>
</dbReference>
<name>A0A1S8CF96_9GAMM</name>
<gene>
    <name evidence="2" type="ORF">BMI79_21710</name>
</gene>
<dbReference type="Proteomes" id="UP000216021">
    <property type="component" value="Unassembled WGS sequence"/>
</dbReference>
<sequence>MSELLFRFAPWRARRHANPDVDEAMNKQPDRGIGAEAPIRTASEDRLRRTEFASRIADVLSELSLREGRVFAIRGGWGFGKSSLKNLITERLDAKSSRADWLDFNPWQWGDCNAIARALFGQIADCLGGEHSKAALNRAEALRRYGAILTGVGKPLKEVGSSGLLISTVLTNASVIAVASAIGFDLPTVAKVAAVLALLSFGVPLVGRLLSHLGRDHSGEPLDKVRRSLEARLRELDRPLVVFVDDIDRLEPEQIRMLLRQVKANANLPNIVFVLLFQPSIVERALDPVADSNGRAFLEKVVQANFDLPAVPASIVHRMFEEELSKIAGLYANEANGFSQRRWGNACIGCIQPLLRNMRDAHRLISSIAIHMPLHVVGNVFEVNIVDFLLLETLRVFEPDLHDALFRERGLVLQEGRFSRDGRRKKDQEAAKVLLEIVSEERRDIVRDALKDLFPPLEWAYGGTNYADGFHRQWLTEKRVCTSRYFPRYFELQTTVGELSERRFVDFLDATATEDELDAAIAAVEADGLLNSLVARLDEAVDRLPTENAAVLLPGMFRLAEKLAGTNSGTFNSSYVAAWRATSWFLKRIPEDVRGGLALEALRKTEALSVASLLIHLSDPADRNEGDGGAFEPVLDLNTVAAMKSEWLRLMRKRAADGDALFAEPDLISQLYRWRAYTGSMDEAREWMTKAIQTDQGFATVVTRLMSRGTSHTHGDRVSMPHNSFNQETIDDFIGIDVAKARIDSINPNQFPEHEEALRMLLRHLEKWLGLRANDTFDFFQR</sequence>
<reference evidence="2 3" key="1">
    <citation type="submission" date="2016-11" db="EMBL/GenBank/DDBJ databases">
        <title>Rahnella oryzae sp. nov., isolated from rice root.</title>
        <authorList>
            <person name="Zhang X.-X."/>
            <person name="Zhang J."/>
        </authorList>
    </citation>
    <scope>NUCLEOTIDE SEQUENCE [LARGE SCALE GENOMIC DNA]</scope>
    <source>
        <strain evidence="2 3">J11-6</strain>
    </source>
</reference>
<dbReference type="EMBL" id="MOXD01000023">
    <property type="protein sequence ID" value="OMQ18933.1"/>
    <property type="molecule type" value="Genomic_DNA"/>
</dbReference>
<organism evidence="2 3">
    <name type="scientific">Serratia oryzae</name>
    <dbReference type="NCBI Taxonomy" id="2034155"/>
    <lineage>
        <taxon>Bacteria</taxon>
        <taxon>Pseudomonadati</taxon>
        <taxon>Pseudomonadota</taxon>
        <taxon>Gammaproteobacteria</taxon>
        <taxon>Enterobacterales</taxon>
        <taxon>Yersiniaceae</taxon>
        <taxon>Serratia</taxon>
    </lineage>
</organism>
<dbReference type="Pfam" id="PF07693">
    <property type="entry name" value="KAP_NTPase"/>
    <property type="match status" value="1"/>
</dbReference>
<comment type="caution">
    <text evidence="2">The sequence shown here is derived from an EMBL/GenBank/DDBJ whole genome shotgun (WGS) entry which is preliminary data.</text>
</comment>
<dbReference type="InterPro" id="IPR027417">
    <property type="entry name" value="P-loop_NTPase"/>
</dbReference>
<dbReference type="SUPFAM" id="SSF52540">
    <property type="entry name" value="P-loop containing nucleoside triphosphate hydrolases"/>
    <property type="match status" value="1"/>
</dbReference>
<dbReference type="PANTHER" id="PTHR22674:SF6">
    <property type="entry name" value="NTPASE KAP FAMILY P-LOOP DOMAIN-CONTAINING PROTEIN 1"/>
    <property type="match status" value="1"/>
</dbReference>
<keyword evidence="3" id="KW-1185">Reference proteome</keyword>
<dbReference type="PANTHER" id="PTHR22674">
    <property type="entry name" value="NTPASE, KAP FAMILY P-LOOP DOMAIN-CONTAINING 1"/>
    <property type="match status" value="1"/>
</dbReference>
<dbReference type="RefSeq" id="WP_076944345.1">
    <property type="nucleotide sequence ID" value="NZ_MOXD01000023.1"/>
</dbReference>
<evidence type="ECO:0000313" key="2">
    <source>
        <dbReference type="EMBL" id="OMQ18933.1"/>
    </source>
</evidence>
<proteinExistence type="predicted"/>
<protein>
    <submittedName>
        <fullName evidence="2">NTPase</fullName>
    </submittedName>
</protein>
<dbReference type="InterPro" id="IPR011646">
    <property type="entry name" value="KAP_P-loop"/>
</dbReference>
<evidence type="ECO:0000259" key="1">
    <source>
        <dbReference type="Pfam" id="PF07693"/>
    </source>
</evidence>
<dbReference type="OrthoDB" id="88903at2"/>
<feature type="domain" description="KAP NTPase" evidence="1">
    <location>
        <begin position="49"/>
        <end position="372"/>
    </location>
</feature>